<evidence type="ECO:0000259" key="4">
    <source>
        <dbReference type="PROSITE" id="PS51118"/>
    </source>
</evidence>
<dbReference type="InterPro" id="IPR002577">
    <property type="entry name" value="HTH_HxlR"/>
</dbReference>
<evidence type="ECO:0000256" key="1">
    <source>
        <dbReference type="ARBA" id="ARBA00023015"/>
    </source>
</evidence>
<dbReference type="AlphaFoldDB" id="A0A0U4VZD0"/>
<evidence type="ECO:0000256" key="3">
    <source>
        <dbReference type="ARBA" id="ARBA00023163"/>
    </source>
</evidence>
<dbReference type="EMBL" id="CP013987">
    <property type="protein sequence ID" value="ALZ82822.1"/>
    <property type="molecule type" value="Genomic_DNA"/>
</dbReference>
<sequence length="136" mass="15119">MDAVVSRISSRRRLHAHACPIRDVLDRIGDAWSLLTLFTLEAGPLRFNELRRRVDGISQRMLSVTLRQLERDGLVSRTVTPTKPPQVEYALTALGQSLMVPVGALAAWAAAKQPLIQRHRAAYDQAAEEIPDDPSL</sequence>
<dbReference type="RefSeq" id="WP_059313128.1">
    <property type="nucleotide sequence ID" value="NZ_CP013987.1"/>
</dbReference>
<organism evidence="5 6">
    <name type="scientific">Pseudomonas oryzihabitans</name>
    <dbReference type="NCBI Taxonomy" id="47885"/>
    <lineage>
        <taxon>Bacteria</taxon>
        <taxon>Pseudomonadati</taxon>
        <taxon>Pseudomonadota</taxon>
        <taxon>Gammaproteobacteria</taxon>
        <taxon>Pseudomonadales</taxon>
        <taxon>Pseudomonadaceae</taxon>
        <taxon>Pseudomonas</taxon>
    </lineage>
</organism>
<evidence type="ECO:0000256" key="2">
    <source>
        <dbReference type="ARBA" id="ARBA00023125"/>
    </source>
</evidence>
<dbReference type="PANTHER" id="PTHR33204:SF39">
    <property type="entry name" value="TRANSCRIPTIONAL REGULATORY PROTEIN"/>
    <property type="match status" value="1"/>
</dbReference>
<dbReference type="PROSITE" id="PS51118">
    <property type="entry name" value="HTH_HXLR"/>
    <property type="match status" value="1"/>
</dbReference>
<dbReference type="InterPro" id="IPR036388">
    <property type="entry name" value="WH-like_DNA-bd_sf"/>
</dbReference>
<protein>
    <submittedName>
        <fullName evidence="5">HxlR family transcriptional regulator</fullName>
    </submittedName>
</protein>
<feature type="domain" description="HTH hxlR-type" evidence="4">
    <location>
        <begin position="19"/>
        <end position="117"/>
    </location>
</feature>
<keyword evidence="3" id="KW-0804">Transcription</keyword>
<dbReference type="PANTHER" id="PTHR33204">
    <property type="entry name" value="TRANSCRIPTIONAL REGULATOR, MARR FAMILY"/>
    <property type="match status" value="1"/>
</dbReference>
<dbReference type="Gene3D" id="1.10.10.10">
    <property type="entry name" value="Winged helix-like DNA-binding domain superfamily/Winged helix DNA-binding domain"/>
    <property type="match status" value="1"/>
</dbReference>
<reference evidence="5 6" key="1">
    <citation type="submission" date="2016-01" db="EMBL/GenBank/DDBJ databases">
        <title>Annotation of Pseudomonas oryzihabitans USDA-ARS-USMARC-56511.</title>
        <authorList>
            <person name="Harhay G.P."/>
            <person name="Harhay D.M."/>
            <person name="Smith T.P.L."/>
            <person name="Bono J.L."/>
            <person name="Heaton M.P."/>
            <person name="Clawson M.L."/>
            <person name="Chitko-Mckown C.G."/>
            <person name="Capik S.F."/>
            <person name="DeDonder K.D."/>
            <person name="Apley M.D."/>
            <person name="Lubbers B.V."/>
            <person name="White B.J."/>
            <person name="Larson R.L."/>
        </authorList>
    </citation>
    <scope>NUCLEOTIDE SEQUENCE [LARGE SCALE GENOMIC DNA]</scope>
    <source>
        <strain evidence="5 6">USDA-ARS-USMARC-56511</strain>
    </source>
</reference>
<keyword evidence="2" id="KW-0238">DNA-binding</keyword>
<name>A0A0U4VZD0_9PSED</name>
<dbReference type="InterPro" id="IPR036390">
    <property type="entry name" value="WH_DNA-bd_sf"/>
</dbReference>
<dbReference type="GO" id="GO:0003677">
    <property type="term" value="F:DNA binding"/>
    <property type="evidence" value="ECO:0007669"/>
    <property type="project" value="UniProtKB-KW"/>
</dbReference>
<proteinExistence type="predicted"/>
<dbReference type="OrthoDB" id="9807069at2"/>
<evidence type="ECO:0000313" key="5">
    <source>
        <dbReference type="EMBL" id="ALZ82822.1"/>
    </source>
</evidence>
<evidence type="ECO:0000313" key="6">
    <source>
        <dbReference type="Proteomes" id="UP000064137"/>
    </source>
</evidence>
<gene>
    <name evidence="5" type="ORF">APT59_00865</name>
</gene>
<dbReference type="Pfam" id="PF01638">
    <property type="entry name" value="HxlR"/>
    <property type="match status" value="1"/>
</dbReference>
<dbReference type="KEGG" id="por:APT59_00865"/>
<dbReference type="SUPFAM" id="SSF46785">
    <property type="entry name" value="Winged helix' DNA-binding domain"/>
    <property type="match status" value="1"/>
</dbReference>
<keyword evidence="1" id="KW-0805">Transcription regulation</keyword>
<dbReference type="Proteomes" id="UP000064137">
    <property type="component" value="Chromosome"/>
</dbReference>
<accession>A0A0U4VZD0</accession>